<dbReference type="Proteomes" id="UP001054821">
    <property type="component" value="Chromosome 4"/>
</dbReference>
<evidence type="ECO:0000313" key="1">
    <source>
        <dbReference type="EMBL" id="KAI5335553.1"/>
    </source>
</evidence>
<proteinExistence type="predicted"/>
<evidence type="ECO:0000313" key="2">
    <source>
        <dbReference type="Proteomes" id="UP001054821"/>
    </source>
</evidence>
<gene>
    <name evidence="1" type="ORF">L3X38_025686</name>
</gene>
<accession>A0AAD4W2B2</accession>
<dbReference type="AlphaFoldDB" id="A0AAD4W2B2"/>
<dbReference type="EMBL" id="JAJFAZ020000004">
    <property type="protein sequence ID" value="KAI5335553.1"/>
    <property type="molecule type" value="Genomic_DNA"/>
</dbReference>
<name>A0AAD4W2B2_PRUDU</name>
<organism evidence="1 2">
    <name type="scientific">Prunus dulcis</name>
    <name type="common">Almond</name>
    <name type="synonym">Amygdalus dulcis</name>
    <dbReference type="NCBI Taxonomy" id="3755"/>
    <lineage>
        <taxon>Eukaryota</taxon>
        <taxon>Viridiplantae</taxon>
        <taxon>Streptophyta</taxon>
        <taxon>Embryophyta</taxon>
        <taxon>Tracheophyta</taxon>
        <taxon>Spermatophyta</taxon>
        <taxon>Magnoliopsida</taxon>
        <taxon>eudicotyledons</taxon>
        <taxon>Gunneridae</taxon>
        <taxon>Pentapetalae</taxon>
        <taxon>rosids</taxon>
        <taxon>fabids</taxon>
        <taxon>Rosales</taxon>
        <taxon>Rosaceae</taxon>
        <taxon>Amygdaloideae</taxon>
        <taxon>Amygdaleae</taxon>
        <taxon>Prunus</taxon>
    </lineage>
</organism>
<sequence>MPRDGVSVYSPQGGYHANIVLVPRKGFLENLKMEDCLVSSGSILLGTKLLTFSLNSVLRGDIFEFC</sequence>
<comment type="caution">
    <text evidence="1">The sequence shown here is derived from an EMBL/GenBank/DDBJ whole genome shotgun (WGS) entry which is preliminary data.</text>
</comment>
<reference evidence="1 2" key="1">
    <citation type="journal article" date="2022" name="G3 (Bethesda)">
        <title>Whole-genome sequence and methylome profiling of the almond [Prunus dulcis (Mill.) D.A. Webb] cultivar 'Nonpareil'.</title>
        <authorList>
            <person name="D'Amico-Willman K.M."/>
            <person name="Ouma W.Z."/>
            <person name="Meulia T."/>
            <person name="Sideli G.M."/>
            <person name="Gradziel T.M."/>
            <person name="Fresnedo-Ramirez J."/>
        </authorList>
    </citation>
    <scope>NUCLEOTIDE SEQUENCE [LARGE SCALE GENOMIC DNA]</scope>
    <source>
        <strain evidence="1">Clone GOH B32 T37-40</strain>
    </source>
</reference>
<keyword evidence="2" id="KW-1185">Reference proteome</keyword>
<protein>
    <submittedName>
        <fullName evidence="1">Uncharacterized protein</fullName>
    </submittedName>
</protein>